<dbReference type="SUPFAM" id="SSF51110">
    <property type="entry name" value="alpha-D-mannose-specific plant lectins"/>
    <property type="match status" value="1"/>
</dbReference>
<reference evidence="3" key="1">
    <citation type="submission" date="2023-03" db="EMBL/GenBank/DDBJ databases">
        <title>Andean soil-derived lignocellulolytic bacterial consortium as a source of novel taxa and putative plastic-active enzymes.</title>
        <authorList>
            <person name="Diaz-Garcia L."/>
            <person name="Chuvochina M."/>
            <person name="Feuerriegel G."/>
            <person name="Bunk B."/>
            <person name="Sproer C."/>
            <person name="Streit W.R."/>
            <person name="Rodriguez L.M."/>
            <person name="Overmann J."/>
            <person name="Jimenez D.J."/>
        </authorList>
    </citation>
    <scope>NUCLEOTIDE SEQUENCE</scope>
    <source>
        <strain evidence="3">MAG 4610</strain>
    </source>
</reference>
<dbReference type="Gene3D" id="2.70.70.10">
    <property type="entry name" value="Glucose Permease (Domain IIA)"/>
    <property type="match status" value="1"/>
</dbReference>
<dbReference type="PANTHER" id="PTHR21666">
    <property type="entry name" value="PEPTIDASE-RELATED"/>
    <property type="match status" value="1"/>
</dbReference>
<protein>
    <submittedName>
        <fullName evidence="3">Peptidoglycan DD-metalloendopeptidase family protein</fullName>
    </submittedName>
</protein>
<dbReference type="PROSITE" id="PS50927">
    <property type="entry name" value="BULB_LECTIN"/>
    <property type="match status" value="1"/>
</dbReference>
<dbReference type="Gene3D" id="2.60.40.2700">
    <property type="match status" value="3"/>
</dbReference>
<dbReference type="Gene3D" id="2.90.10.10">
    <property type="entry name" value="Bulb-type lectin domain"/>
    <property type="match status" value="2"/>
</dbReference>
<feature type="domain" description="Bulb-type lectin" evidence="2">
    <location>
        <begin position="307"/>
        <end position="413"/>
    </location>
</feature>
<accession>A0AAJ5W0Z3</accession>
<evidence type="ECO:0000256" key="1">
    <source>
        <dbReference type="SAM" id="SignalP"/>
    </source>
</evidence>
<dbReference type="InterPro" id="IPR036426">
    <property type="entry name" value="Bulb-type_lectin_dom_sf"/>
</dbReference>
<feature type="signal peptide" evidence="1">
    <location>
        <begin position="1"/>
        <end position="28"/>
    </location>
</feature>
<dbReference type="Proteomes" id="UP001213972">
    <property type="component" value="Chromosome"/>
</dbReference>
<dbReference type="CDD" id="cd12797">
    <property type="entry name" value="M23_peptidase"/>
    <property type="match status" value="1"/>
</dbReference>
<sequence>MLGILDSRRARALAALTIAALLMFGMGAATEAASAASRFTSAPTPTVSGTAKVGLTLTAKPGTWKPKATLKYQWYRGSVAISGATKSTYVLRGADAGKTLKVKVTGSKTGYTSVAKVSKSTRTVAKGTFSQTPTPTVSGTLKVGGTVTATTGTWKPAPTLKYQWYRDGVAITGAKSSSYKLSADDYGSAIKVRVAGTKTGYTTVAQTSKATTSVGKGSFDSAATPSITGAAKVGETLTAQAGNWAPAGATFTYQWAANGSPVAGATSSTFTPGFAQQDAAVTVTVTGSLPYLTALSRTSAPVTVAAPSILRANQTLTANKSLRSPNGTYRLTMQTDGNLVAYGPSGAIWATGGGDATRAVMQSDGNLVTYNSGGSARWESGSWGTGGNRLLLQDDGNLVIYDSNGKAVWARNVVGWIKVYPGSTAGNQSGTQSQSAANLSSTLFRVYPVGTRLPVVCGVTNGQGVDGSATPGTTKSSTWHRLLWGDWVADADFNTTVNGLVPKGTIGFVASEPNCGGGGGGSSTTLPGMNGWVYPIQPHGKLTTYAGHNGDDFPVPIGTPVYAMYGGTVSIPAPYKVESSWCPVPEAIGRTQQDLIVNSSRDGRSYRFDYAHLNSFTVSNGQTVKAGDLIGYSGNKGCVTGPHLHIDIKVDGVAKKVFPHDLIGWSY</sequence>
<dbReference type="CDD" id="cd00028">
    <property type="entry name" value="B_lectin"/>
    <property type="match status" value="1"/>
</dbReference>
<feature type="chain" id="PRO_5042479431" evidence="1">
    <location>
        <begin position="29"/>
        <end position="667"/>
    </location>
</feature>
<evidence type="ECO:0000313" key="3">
    <source>
        <dbReference type="EMBL" id="WEK12542.1"/>
    </source>
</evidence>
<evidence type="ECO:0000259" key="2">
    <source>
        <dbReference type="PROSITE" id="PS50927"/>
    </source>
</evidence>
<name>A0AAJ5W0Z3_9MICO</name>
<dbReference type="InterPro" id="IPR001480">
    <property type="entry name" value="Bulb-type_lectin_dom"/>
</dbReference>
<dbReference type="SUPFAM" id="SSF51261">
    <property type="entry name" value="Duplicated hybrid motif"/>
    <property type="match status" value="1"/>
</dbReference>
<dbReference type="InterPro" id="IPR050570">
    <property type="entry name" value="Cell_wall_metabolism_enzyme"/>
</dbReference>
<dbReference type="Pfam" id="PF01551">
    <property type="entry name" value="Peptidase_M23"/>
    <property type="match status" value="1"/>
</dbReference>
<dbReference type="SMART" id="SM00108">
    <property type="entry name" value="B_lectin"/>
    <property type="match status" value="1"/>
</dbReference>
<evidence type="ECO:0000313" key="4">
    <source>
        <dbReference type="Proteomes" id="UP001213972"/>
    </source>
</evidence>
<gene>
    <name evidence="3" type="ORF">P0Y48_08630</name>
</gene>
<proteinExistence type="predicted"/>
<dbReference type="InterPro" id="IPR016047">
    <property type="entry name" value="M23ase_b-sheet_dom"/>
</dbReference>
<dbReference type="AlphaFoldDB" id="A0AAJ5W0Z3"/>
<dbReference type="EMBL" id="CP119321">
    <property type="protein sequence ID" value="WEK12542.1"/>
    <property type="molecule type" value="Genomic_DNA"/>
</dbReference>
<dbReference type="PANTHER" id="PTHR21666:SF270">
    <property type="entry name" value="MUREIN HYDROLASE ACTIVATOR ENVC"/>
    <property type="match status" value="1"/>
</dbReference>
<dbReference type="InterPro" id="IPR011055">
    <property type="entry name" value="Dup_hybrid_motif"/>
</dbReference>
<keyword evidence="1" id="KW-0732">Signal</keyword>
<organism evidence="3 4">
    <name type="scientific">Candidatus Microbacterium phytovorans</name>
    <dbReference type="NCBI Taxonomy" id="3121374"/>
    <lineage>
        <taxon>Bacteria</taxon>
        <taxon>Bacillati</taxon>
        <taxon>Actinomycetota</taxon>
        <taxon>Actinomycetes</taxon>
        <taxon>Micrococcales</taxon>
        <taxon>Microbacteriaceae</taxon>
        <taxon>Microbacterium</taxon>
    </lineage>
</organism>
<dbReference type="GO" id="GO:0004222">
    <property type="term" value="F:metalloendopeptidase activity"/>
    <property type="evidence" value="ECO:0007669"/>
    <property type="project" value="TreeGrafter"/>
</dbReference>